<organism evidence="1 2">
    <name type="scientific">Cronartium quercuum f. sp. fusiforme G11</name>
    <dbReference type="NCBI Taxonomy" id="708437"/>
    <lineage>
        <taxon>Eukaryota</taxon>
        <taxon>Fungi</taxon>
        <taxon>Dikarya</taxon>
        <taxon>Basidiomycota</taxon>
        <taxon>Pucciniomycotina</taxon>
        <taxon>Pucciniomycetes</taxon>
        <taxon>Pucciniales</taxon>
        <taxon>Coleosporiaceae</taxon>
        <taxon>Cronartium</taxon>
    </lineage>
</organism>
<protein>
    <submittedName>
        <fullName evidence="1">Uncharacterized protein</fullName>
    </submittedName>
</protein>
<dbReference type="EMBL" id="MU167318">
    <property type="protein sequence ID" value="KAG0143479.1"/>
    <property type="molecule type" value="Genomic_DNA"/>
</dbReference>
<dbReference type="Proteomes" id="UP000886653">
    <property type="component" value="Unassembled WGS sequence"/>
</dbReference>
<name>A0A9P6NG31_9BASI</name>
<keyword evidence="2" id="KW-1185">Reference proteome</keyword>
<reference evidence="1" key="1">
    <citation type="submission" date="2013-11" db="EMBL/GenBank/DDBJ databases">
        <title>Genome sequence of the fusiform rust pathogen reveals effectors for host alternation and coevolution with pine.</title>
        <authorList>
            <consortium name="DOE Joint Genome Institute"/>
            <person name="Smith K."/>
            <person name="Pendleton A."/>
            <person name="Kubisiak T."/>
            <person name="Anderson C."/>
            <person name="Salamov A."/>
            <person name="Aerts A."/>
            <person name="Riley R."/>
            <person name="Clum A."/>
            <person name="Lindquist E."/>
            <person name="Ence D."/>
            <person name="Campbell M."/>
            <person name="Kronenberg Z."/>
            <person name="Feau N."/>
            <person name="Dhillon B."/>
            <person name="Hamelin R."/>
            <person name="Burleigh J."/>
            <person name="Smith J."/>
            <person name="Yandell M."/>
            <person name="Nelson C."/>
            <person name="Grigoriev I."/>
            <person name="Davis J."/>
        </authorList>
    </citation>
    <scope>NUCLEOTIDE SEQUENCE</scope>
    <source>
        <strain evidence="1">G11</strain>
    </source>
</reference>
<sequence>MKFVSVILSPSHLRNQFLIDIRTDIDNLENNNWLKDIFEHFINNSYISQESKIFRDLVFCLPPKLSSNGFLIQIIREHNLWIKSIKLNHGTEKIESDELLTLLEFDSANELKNFIELMIKRNKLNAKIIESNDDNEGFWVKFLPFECLNDEKKIEMVLNSIKSLSHLQQTFCTKKQTLKIVDNKVIQPKTQKTNSTSVSLINQSTKVNSKLKRIFDNSSDDDNETEEEKFEFKKIKMVHHKTINNLNQTSNLNTPKNSIIKNFRQILEKEGVWNELCETSATRK</sequence>
<evidence type="ECO:0000313" key="2">
    <source>
        <dbReference type="Proteomes" id="UP000886653"/>
    </source>
</evidence>
<gene>
    <name evidence="1" type="ORF">CROQUDRAFT_183151</name>
</gene>
<accession>A0A9P6NG31</accession>
<evidence type="ECO:0000313" key="1">
    <source>
        <dbReference type="EMBL" id="KAG0143479.1"/>
    </source>
</evidence>
<dbReference type="AlphaFoldDB" id="A0A9P6NG31"/>
<comment type="caution">
    <text evidence="1">The sequence shown here is derived from an EMBL/GenBank/DDBJ whole genome shotgun (WGS) entry which is preliminary data.</text>
</comment>
<dbReference type="OrthoDB" id="10665089at2759"/>
<proteinExistence type="predicted"/>